<comment type="similarity">
    <text evidence="2 6">Belongs to the class-III pyridoxal-phosphate-dependent aminotransferase family.</text>
</comment>
<evidence type="ECO:0000256" key="7">
    <source>
        <dbReference type="RuleBase" id="RU365034"/>
    </source>
</evidence>
<dbReference type="EC" id="2.6.1.76" evidence="7"/>
<keyword evidence="9" id="KW-1185">Reference proteome</keyword>
<comment type="pathway">
    <text evidence="7">Amine and polyamine biosynthesis; ectoine biosynthesis; L-ectoine from L-aspartate 4-semialdehyde: step 1/3.</text>
</comment>
<reference evidence="8 9" key="1">
    <citation type="submission" date="2021-12" db="EMBL/GenBank/DDBJ databases">
        <title>Discovery of the Pendulisporaceae a myxobacterial family with distinct sporulation behavior and unique specialized metabolism.</title>
        <authorList>
            <person name="Garcia R."/>
            <person name="Popoff A."/>
            <person name="Bader C.D."/>
            <person name="Loehr J."/>
            <person name="Walesch S."/>
            <person name="Walt C."/>
            <person name="Boldt J."/>
            <person name="Bunk B."/>
            <person name="Haeckl F.J.F.P.J."/>
            <person name="Gunesch A.P."/>
            <person name="Birkelbach J."/>
            <person name="Nuebel U."/>
            <person name="Pietschmann T."/>
            <person name="Bach T."/>
            <person name="Mueller R."/>
        </authorList>
    </citation>
    <scope>NUCLEOTIDE SEQUENCE [LARGE SCALE GENOMIC DNA]</scope>
    <source>
        <strain evidence="8 9">MSr12523</strain>
    </source>
</reference>
<organism evidence="8 9">
    <name type="scientific">Pendulispora brunnea</name>
    <dbReference type="NCBI Taxonomy" id="2905690"/>
    <lineage>
        <taxon>Bacteria</taxon>
        <taxon>Pseudomonadati</taxon>
        <taxon>Myxococcota</taxon>
        <taxon>Myxococcia</taxon>
        <taxon>Myxococcales</taxon>
        <taxon>Sorangiineae</taxon>
        <taxon>Pendulisporaceae</taxon>
        <taxon>Pendulispora</taxon>
    </lineage>
</organism>
<keyword evidence="5 6" id="KW-0663">Pyridoxal phosphate</keyword>
<dbReference type="Pfam" id="PF00202">
    <property type="entry name" value="Aminotran_3"/>
    <property type="match status" value="1"/>
</dbReference>
<comment type="catalytic activity">
    <reaction evidence="7">
        <text>L-2,4-diaminobutanoate + 2-oxoglutarate = L-aspartate 4-semialdehyde + L-glutamate</text>
        <dbReference type="Rhea" id="RHEA:11160"/>
        <dbReference type="ChEBI" id="CHEBI:16810"/>
        <dbReference type="ChEBI" id="CHEBI:29985"/>
        <dbReference type="ChEBI" id="CHEBI:58761"/>
        <dbReference type="ChEBI" id="CHEBI:537519"/>
        <dbReference type="EC" id="2.6.1.76"/>
    </reaction>
</comment>
<dbReference type="InterPro" id="IPR004637">
    <property type="entry name" value="Dat"/>
</dbReference>
<dbReference type="Gene3D" id="3.90.1150.10">
    <property type="entry name" value="Aspartate Aminotransferase, domain 1"/>
    <property type="match status" value="1"/>
</dbReference>
<sequence>MKSSSDTLVFEEHESVVRSYCRKFPAVFSTAKNAILEDEHGREYIDFLSGAGSLNYGHNDPMIRGKIVEYILRDGITHSLDFHTSAKKRFLLAFDEVILKPRGYNYRLQFTGPTGTNAVEAALKLARKVTGRRNVVAFTDAFHGMTLGSLAASARQSKRAVAGVSLPDVVRMPYDGYFGEGVSTLDFIEAMLFRTGSGVDIPAAFILETVQAEGGVNVASSQWLRGLANMARKYGVLLIVDDIQAGCGRTGTFFSFERAGIEPDLVCLAKSISGYGLPMSLVLIRPDLDRWEPGEHNGTFRGNNLAFEAATSALDYWRDRSFSHGVAFKSRIIVDHLNAIRAAAPAHVRGIRGAGFIQGLVFDDPRIAAHVSAAAFGEGLIVELCGPTENVIKILPPLTIEPIVLKQGLTRLSTAVSNVLHASLECVPDPVSCSA</sequence>
<comment type="cofactor">
    <cofactor evidence="1 7">
        <name>pyridoxal 5'-phosphate</name>
        <dbReference type="ChEBI" id="CHEBI:597326"/>
    </cofactor>
</comment>
<accession>A0ABZ2K7N5</accession>
<evidence type="ECO:0000256" key="1">
    <source>
        <dbReference type="ARBA" id="ARBA00001933"/>
    </source>
</evidence>
<dbReference type="NCBIfam" id="NF006733">
    <property type="entry name" value="PRK09264.1"/>
    <property type="match status" value="1"/>
</dbReference>
<evidence type="ECO:0000256" key="5">
    <source>
        <dbReference type="ARBA" id="ARBA00022898"/>
    </source>
</evidence>
<keyword evidence="3 7" id="KW-0032">Aminotransferase</keyword>
<proteinExistence type="inferred from homology"/>
<dbReference type="InterPro" id="IPR005814">
    <property type="entry name" value="Aminotrans_3"/>
</dbReference>
<dbReference type="InterPro" id="IPR015424">
    <property type="entry name" value="PyrdxlP-dep_Trfase"/>
</dbReference>
<dbReference type="PIRSF" id="PIRSF000521">
    <property type="entry name" value="Transaminase_4ab_Lys_Orn"/>
    <property type="match status" value="1"/>
</dbReference>
<evidence type="ECO:0000256" key="2">
    <source>
        <dbReference type="ARBA" id="ARBA00008954"/>
    </source>
</evidence>
<dbReference type="NCBIfam" id="TIGR02407">
    <property type="entry name" value="ectoine_ectB"/>
    <property type="match status" value="1"/>
</dbReference>
<dbReference type="Proteomes" id="UP001379533">
    <property type="component" value="Chromosome"/>
</dbReference>
<dbReference type="PROSITE" id="PS00600">
    <property type="entry name" value="AA_TRANSFER_CLASS_3"/>
    <property type="match status" value="1"/>
</dbReference>
<dbReference type="InterPro" id="IPR015421">
    <property type="entry name" value="PyrdxlP-dep_Trfase_major"/>
</dbReference>
<dbReference type="RefSeq" id="WP_394845307.1">
    <property type="nucleotide sequence ID" value="NZ_CP089982.1"/>
</dbReference>
<dbReference type="PANTHER" id="PTHR43552:SF2">
    <property type="entry name" value="DIAMINOBUTYRATE--2-OXOGLUTARATE TRANSAMINASE"/>
    <property type="match status" value="1"/>
</dbReference>
<keyword evidence="4 7" id="KW-0808">Transferase</keyword>
<dbReference type="SUPFAM" id="SSF53383">
    <property type="entry name" value="PLP-dependent transferases"/>
    <property type="match status" value="1"/>
</dbReference>
<dbReference type="CDD" id="cd00610">
    <property type="entry name" value="OAT_like"/>
    <property type="match status" value="1"/>
</dbReference>
<dbReference type="PANTHER" id="PTHR43552">
    <property type="entry name" value="DIAMINOBUTYRATE--2-OXOGLUTARATE AMINOTRANSFERASE"/>
    <property type="match status" value="1"/>
</dbReference>
<evidence type="ECO:0000256" key="6">
    <source>
        <dbReference type="RuleBase" id="RU003560"/>
    </source>
</evidence>
<dbReference type="GO" id="GO:0045303">
    <property type="term" value="F:diaminobutyrate-2-oxoglutarate transaminase activity"/>
    <property type="evidence" value="ECO:0007669"/>
    <property type="project" value="UniProtKB-EC"/>
</dbReference>
<comment type="function">
    <text evidence="7">Catalyzes reversively the conversion of L-aspartate beta-semialdehyde (ASA) to L-2,4-diaminobutyrate (DABA) by transamination with L-glutamate.</text>
</comment>
<dbReference type="InterPro" id="IPR049704">
    <property type="entry name" value="Aminotrans_3_PPA_site"/>
</dbReference>
<protein>
    <recommendedName>
        <fullName evidence="7">Diaminobutyrate--2-oxoglutarate transaminase</fullName>
        <ecNumber evidence="7">2.6.1.76</ecNumber>
    </recommendedName>
    <alternativeName>
        <fullName evidence="7">DABA aminotransferase</fullName>
    </alternativeName>
</protein>
<dbReference type="InterPro" id="IPR015422">
    <property type="entry name" value="PyrdxlP-dep_Trfase_small"/>
</dbReference>
<dbReference type="Gene3D" id="3.40.640.10">
    <property type="entry name" value="Type I PLP-dependent aspartate aminotransferase-like (Major domain)"/>
    <property type="match status" value="1"/>
</dbReference>
<name>A0ABZ2K7N5_9BACT</name>
<dbReference type="NCBIfam" id="TIGR00709">
    <property type="entry name" value="dat"/>
    <property type="match status" value="1"/>
</dbReference>
<evidence type="ECO:0000313" key="8">
    <source>
        <dbReference type="EMBL" id="WXA94696.1"/>
    </source>
</evidence>
<evidence type="ECO:0000313" key="9">
    <source>
        <dbReference type="Proteomes" id="UP001379533"/>
    </source>
</evidence>
<evidence type="ECO:0000256" key="3">
    <source>
        <dbReference type="ARBA" id="ARBA00022576"/>
    </source>
</evidence>
<dbReference type="EMBL" id="CP089982">
    <property type="protein sequence ID" value="WXA94696.1"/>
    <property type="molecule type" value="Genomic_DNA"/>
</dbReference>
<dbReference type="InterPro" id="IPR012773">
    <property type="entry name" value="Ectoine_EctB"/>
</dbReference>
<gene>
    <name evidence="8" type="primary">ectB</name>
    <name evidence="8" type="ORF">LZC95_50795</name>
</gene>
<evidence type="ECO:0000256" key="4">
    <source>
        <dbReference type="ARBA" id="ARBA00022679"/>
    </source>
</evidence>